<dbReference type="AlphaFoldDB" id="A0A0L0HPG6"/>
<evidence type="ECO:0000256" key="2">
    <source>
        <dbReference type="RuleBase" id="RU003844"/>
    </source>
</evidence>
<dbReference type="GeneID" id="27685413"/>
<dbReference type="SUPFAM" id="SSF144000">
    <property type="entry name" value="Oxysterol-binding protein-like"/>
    <property type="match status" value="1"/>
</dbReference>
<protein>
    <recommendedName>
        <fullName evidence="5">Oxysterol-binding protein</fullName>
    </recommendedName>
</protein>
<dbReference type="VEuPathDB" id="FungiDB:SPPG_01775"/>
<dbReference type="GO" id="GO:0016020">
    <property type="term" value="C:membrane"/>
    <property type="evidence" value="ECO:0007669"/>
    <property type="project" value="TreeGrafter"/>
</dbReference>
<accession>A0A0L0HPG6</accession>
<dbReference type="InterPro" id="IPR037239">
    <property type="entry name" value="OSBP_sf"/>
</dbReference>
<dbReference type="Gene3D" id="3.30.70.3490">
    <property type="match status" value="1"/>
</dbReference>
<proteinExistence type="inferred from homology"/>
<dbReference type="GO" id="GO:0005829">
    <property type="term" value="C:cytosol"/>
    <property type="evidence" value="ECO:0007669"/>
    <property type="project" value="TreeGrafter"/>
</dbReference>
<dbReference type="OrthoDB" id="14833at2759"/>
<dbReference type="STRING" id="645134.A0A0L0HPG6"/>
<reference evidence="3 4" key="1">
    <citation type="submission" date="2009-08" db="EMBL/GenBank/DDBJ databases">
        <title>The Genome Sequence of Spizellomyces punctatus strain DAOM BR117.</title>
        <authorList>
            <consortium name="The Broad Institute Genome Sequencing Platform"/>
            <person name="Russ C."/>
            <person name="Cuomo C."/>
            <person name="Shea T."/>
            <person name="Young S.K."/>
            <person name="Zeng Q."/>
            <person name="Koehrsen M."/>
            <person name="Haas B."/>
            <person name="Borodovsky M."/>
            <person name="Guigo R."/>
            <person name="Alvarado L."/>
            <person name="Berlin A."/>
            <person name="Bochicchio J."/>
            <person name="Borenstein D."/>
            <person name="Chapman S."/>
            <person name="Chen Z."/>
            <person name="Engels R."/>
            <person name="Freedman E."/>
            <person name="Gellesch M."/>
            <person name="Goldberg J."/>
            <person name="Griggs A."/>
            <person name="Gujja S."/>
            <person name="Heiman D."/>
            <person name="Hepburn T."/>
            <person name="Howarth C."/>
            <person name="Jen D."/>
            <person name="Larson L."/>
            <person name="Lewis B."/>
            <person name="Mehta T."/>
            <person name="Park D."/>
            <person name="Pearson M."/>
            <person name="Roberts A."/>
            <person name="Saif S."/>
            <person name="Shenoy N."/>
            <person name="Sisk P."/>
            <person name="Stolte C."/>
            <person name="Sykes S."/>
            <person name="Thomson T."/>
            <person name="Walk T."/>
            <person name="White J."/>
            <person name="Yandava C."/>
            <person name="Burger G."/>
            <person name="Gray M.W."/>
            <person name="Holland P.W.H."/>
            <person name="King N."/>
            <person name="Lang F.B.F."/>
            <person name="Roger A.J."/>
            <person name="Ruiz-Trillo I."/>
            <person name="Lander E."/>
            <person name="Nusbaum C."/>
        </authorList>
    </citation>
    <scope>NUCLEOTIDE SEQUENCE [LARGE SCALE GENOMIC DNA]</scope>
    <source>
        <strain evidence="3 4">DAOM BR117</strain>
    </source>
</reference>
<dbReference type="Gene3D" id="1.10.287.2720">
    <property type="match status" value="1"/>
</dbReference>
<dbReference type="PROSITE" id="PS01013">
    <property type="entry name" value="OSBP"/>
    <property type="match status" value="1"/>
</dbReference>
<dbReference type="FunCoup" id="A0A0L0HPG6">
    <property type="interactions" value="428"/>
</dbReference>
<dbReference type="InterPro" id="IPR000648">
    <property type="entry name" value="Oxysterol-bd"/>
</dbReference>
<dbReference type="GO" id="GO:0032934">
    <property type="term" value="F:sterol binding"/>
    <property type="evidence" value="ECO:0007669"/>
    <property type="project" value="TreeGrafter"/>
</dbReference>
<evidence type="ECO:0008006" key="5">
    <source>
        <dbReference type="Google" id="ProtNLM"/>
    </source>
</evidence>
<evidence type="ECO:0000256" key="1">
    <source>
        <dbReference type="ARBA" id="ARBA00008842"/>
    </source>
</evidence>
<gene>
    <name evidence="3" type="ORF">SPPG_01775</name>
</gene>
<comment type="similarity">
    <text evidence="1 2">Belongs to the OSBP family.</text>
</comment>
<dbReference type="RefSeq" id="XP_016610728.1">
    <property type="nucleotide sequence ID" value="XM_016750088.1"/>
</dbReference>
<dbReference type="InParanoid" id="A0A0L0HPG6"/>
<dbReference type="PANTHER" id="PTHR10972:SF102">
    <property type="entry name" value="OXYSTEROL-BINDING PROTEIN"/>
    <property type="match status" value="1"/>
</dbReference>
<dbReference type="InterPro" id="IPR018494">
    <property type="entry name" value="Oxysterol-bd_CS"/>
</dbReference>
<dbReference type="Gene3D" id="2.40.160.120">
    <property type="match status" value="1"/>
</dbReference>
<dbReference type="eggNOG" id="KOG2210">
    <property type="taxonomic scope" value="Eukaryota"/>
</dbReference>
<organism evidence="3 4">
    <name type="scientific">Spizellomyces punctatus (strain DAOM BR117)</name>
    <dbReference type="NCBI Taxonomy" id="645134"/>
    <lineage>
        <taxon>Eukaryota</taxon>
        <taxon>Fungi</taxon>
        <taxon>Fungi incertae sedis</taxon>
        <taxon>Chytridiomycota</taxon>
        <taxon>Chytridiomycota incertae sedis</taxon>
        <taxon>Chytridiomycetes</taxon>
        <taxon>Spizellomycetales</taxon>
        <taxon>Spizellomycetaceae</taxon>
        <taxon>Spizellomyces</taxon>
    </lineage>
</organism>
<dbReference type="Pfam" id="PF01237">
    <property type="entry name" value="Oxysterol_BP"/>
    <property type="match status" value="1"/>
</dbReference>
<evidence type="ECO:0000313" key="4">
    <source>
        <dbReference type="Proteomes" id="UP000053201"/>
    </source>
</evidence>
<dbReference type="FunFam" id="1.10.287.2720:FF:000001">
    <property type="entry name" value="Oxysterol-binding OBPalpha"/>
    <property type="match status" value="1"/>
</dbReference>
<dbReference type="EMBL" id="KQ257452">
    <property type="protein sequence ID" value="KND02689.1"/>
    <property type="molecule type" value="Genomic_DNA"/>
</dbReference>
<dbReference type="Proteomes" id="UP000053201">
    <property type="component" value="Unassembled WGS sequence"/>
</dbReference>
<name>A0A0L0HPG6_SPIPD</name>
<dbReference type="PANTHER" id="PTHR10972">
    <property type="entry name" value="OXYSTEROL-BINDING PROTEIN-RELATED"/>
    <property type="match status" value="1"/>
</dbReference>
<dbReference type="OMA" id="AMYISEQ"/>
<keyword evidence="4" id="KW-1185">Reference proteome</keyword>
<evidence type="ECO:0000313" key="3">
    <source>
        <dbReference type="EMBL" id="KND02689.1"/>
    </source>
</evidence>
<sequence length="403" mass="45904">MMGDSEENVAVGSDVEQEVLEDEPKSILLGIIGQLRKGMDLSRVTLPTFVLEPRSMCERITDFMSHPELILNTPQKMDPTDRFLDVVTYFLSGWHIKPKGVKKPYNPVLGEIFRCRWKFDDDSESFYVCEQVSHHPPISAYFYANPQKDVWILGDIRPKSKFLGNSAATIMQGTSTITFPKRWPGEEYMVTLPNIYARGILFGTMYLELGDTVTIKCPKNDLIAEIEFQTKGFFTGTYNGIKGKVKRESSGEVLYTLGGKWTDVMYLSKGTTSDKIPIFDAHSAKIYPKVVAAEAEQEEFESRRLWSKVTKGLVTKNLDYATTEKSAIEDNQRTIVKDRATKNITWEPRFFRRNGDMWEFRSSDLPTDPLEANKALEGIIFGSATNPMHARFWVRPDQINGVE</sequence>